<dbReference type="OrthoDB" id="187842at2"/>
<dbReference type="AlphaFoldDB" id="A0A4Q1C6Q3"/>
<protein>
    <submittedName>
        <fullName evidence="2">Uncharacterized protein</fullName>
    </submittedName>
</protein>
<comment type="caution">
    <text evidence="2">The sequence shown here is derived from an EMBL/GenBank/DDBJ whole genome shotgun (WGS) entry which is preliminary data.</text>
</comment>
<evidence type="ECO:0000313" key="3">
    <source>
        <dbReference type="Proteomes" id="UP000290218"/>
    </source>
</evidence>
<gene>
    <name evidence="2" type="ORF">ESB00_00755</name>
</gene>
<dbReference type="EMBL" id="SDHX01000001">
    <property type="protein sequence ID" value="RXK54461.1"/>
    <property type="molecule type" value="Genomic_DNA"/>
</dbReference>
<proteinExistence type="predicted"/>
<name>A0A4Q1C6Q3_9BACT</name>
<feature type="chain" id="PRO_5020665942" evidence="1">
    <location>
        <begin position="23"/>
        <end position="281"/>
    </location>
</feature>
<sequence length="281" mass="31263">MSFSRRLFVVFSLFLAALGATRAETFAERTLKEIVGRQKNIFARAEAEKDNLDEAWLRAELQSVINSYDVLIQKNPEFAAGHAAYGQLLGQVGMNREAVGILLRANQLDGEIPLVKNEIGRLLAEDGKPGEALPWITAAIKLEPNEPVYHYHLGKLLTEARDDLIATGSFTRAKLDESMLEAFQRAAQLAPDKMAFAYRAAEAYYDLETPRWEDALKAWSALEERAKPGLEQQTIRLHAANVLAKLGRRDHARALLITVTEAPLQKQKQTLLDELAASAAK</sequence>
<keyword evidence="3" id="KW-1185">Reference proteome</keyword>
<feature type="signal peptide" evidence="1">
    <location>
        <begin position="1"/>
        <end position="22"/>
    </location>
</feature>
<dbReference type="InterPro" id="IPR011990">
    <property type="entry name" value="TPR-like_helical_dom_sf"/>
</dbReference>
<dbReference type="Proteomes" id="UP000290218">
    <property type="component" value="Unassembled WGS sequence"/>
</dbReference>
<evidence type="ECO:0000313" key="2">
    <source>
        <dbReference type="EMBL" id="RXK54461.1"/>
    </source>
</evidence>
<dbReference type="SUPFAM" id="SSF48452">
    <property type="entry name" value="TPR-like"/>
    <property type="match status" value="1"/>
</dbReference>
<evidence type="ECO:0000256" key="1">
    <source>
        <dbReference type="SAM" id="SignalP"/>
    </source>
</evidence>
<dbReference type="Gene3D" id="1.25.40.10">
    <property type="entry name" value="Tetratricopeptide repeat domain"/>
    <property type="match status" value="1"/>
</dbReference>
<reference evidence="2 3" key="1">
    <citation type="submission" date="2019-01" db="EMBL/GenBank/DDBJ databases">
        <title>Lacunisphaera sp. strain TWA-58.</title>
        <authorList>
            <person name="Chen W.-M."/>
        </authorList>
    </citation>
    <scope>NUCLEOTIDE SEQUENCE [LARGE SCALE GENOMIC DNA]</scope>
    <source>
        <strain evidence="2 3">TWA-58</strain>
    </source>
</reference>
<accession>A0A4Q1C6Q3</accession>
<keyword evidence="1" id="KW-0732">Signal</keyword>
<organism evidence="2 3">
    <name type="scientific">Oleiharenicola lentus</name>
    <dbReference type="NCBI Taxonomy" id="2508720"/>
    <lineage>
        <taxon>Bacteria</taxon>
        <taxon>Pseudomonadati</taxon>
        <taxon>Verrucomicrobiota</taxon>
        <taxon>Opitutia</taxon>
        <taxon>Opitutales</taxon>
        <taxon>Opitutaceae</taxon>
        <taxon>Oleiharenicola</taxon>
    </lineage>
</organism>
<dbReference type="RefSeq" id="WP_129045826.1">
    <property type="nucleotide sequence ID" value="NZ_SDHX01000001.1"/>
</dbReference>